<evidence type="ECO:0000313" key="3">
    <source>
        <dbReference type="EMBL" id="KKR87554.1"/>
    </source>
</evidence>
<dbReference type="Proteomes" id="UP000034616">
    <property type="component" value="Unassembled WGS sequence"/>
</dbReference>
<protein>
    <recommendedName>
        <fullName evidence="5">Transmembrane protein</fullName>
    </recommendedName>
</protein>
<evidence type="ECO:0008006" key="5">
    <source>
        <dbReference type="Google" id="ProtNLM"/>
    </source>
</evidence>
<proteinExistence type="predicted"/>
<feature type="region of interest" description="Disordered" evidence="1">
    <location>
        <begin position="61"/>
        <end position="94"/>
    </location>
</feature>
<feature type="transmembrane region" description="Helical" evidence="2">
    <location>
        <begin position="138"/>
        <end position="165"/>
    </location>
</feature>
<gene>
    <name evidence="3" type="ORF">UU35_C0002G0055</name>
</gene>
<keyword evidence="2" id="KW-0472">Membrane</keyword>
<accession>A0A0G0UF53</accession>
<sequence>MSAMASGSVSSLNEKRSSAPGGGRFSVAGSIPRSGKNIPPAFNNQEYDRATRFRQNQMHDIQNRRPELSQTAARKSTNNDLSPEESETQLAPEQDRYARFQSEILAARRRQQAATGENSIQGATKKAARTAIKRGINYLANLIATAITAGTGGLAIIATGFVYLFSLGYLNVEMFWYYKEGKKTGSALNYLIEPLDSWDPLPISTKMIPITILHLGILVLDFIVFILGVVIFLAVFMMVILPYAAPLLFVTNSAFRSAVSGVIANYIGL</sequence>
<evidence type="ECO:0000256" key="2">
    <source>
        <dbReference type="SAM" id="Phobius"/>
    </source>
</evidence>
<name>A0A0G0UF53_9BACT</name>
<evidence type="ECO:0000256" key="1">
    <source>
        <dbReference type="SAM" id="MobiDB-lite"/>
    </source>
</evidence>
<comment type="caution">
    <text evidence="3">The sequence shown here is derived from an EMBL/GenBank/DDBJ whole genome shotgun (WGS) entry which is preliminary data.</text>
</comment>
<evidence type="ECO:0000313" key="4">
    <source>
        <dbReference type="Proteomes" id="UP000034616"/>
    </source>
</evidence>
<feature type="compositionally biased region" description="Polar residues" evidence="1">
    <location>
        <begin position="1"/>
        <end position="12"/>
    </location>
</feature>
<feature type="region of interest" description="Disordered" evidence="1">
    <location>
        <begin position="1"/>
        <end position="43"/>
    </location>
</feature>
<dbReference type="AlphaFoldDB" id="A0A0G0UF53"/>
<keyword evidence="2" id="KW-0812">Transmembrane</keyword>
<feature type="transmembrane region" description="Helical" evidence="2">
    <location>
        <begin position="207"/>
        <end position="240"/>
    </location>
</feature>
<dbReference type="EMBL" id="LCAH01000002">
    <property type="protein sequence ID" value="KKR87554.1"/>
    <property type="molecule type" value="Genomic_DNA"/>
</dbReference>
<reference evidence="3 4" key="1">
    <citation type="journal article" date="2015" name="Nature">
        <title>rRNA introns, odd ribosomes, and small enigmatic genomes across a large radiation of phyla.</title>
        <authorList>
            <person name="Brown C.T."/>
            <person name="Hug L.A."/>
            <person name="Thomas B.C."/>
            <person name="Sharon I."/>
            <person name="Castelle C.J."/>
            <person name="Singh A."/>
            <person name="Wilkins M.J."/>
            <person name="Williams K.H."/>
            <person name="Banfield J.F."/>
        </authorList>
    </citation>
    <scope>NUCLEOTIDE SEQUENCE [LARGE SCALE GENOMIC DNA]</scope>
</reference>
<feature type="compositionally biased region" description="Polar residues" evidence="1">
    <location>
        <begin position="68"/>
        <end position="81"/>
    </location>
</feature>
<organism evidence="3 4">
    <name type="scientific">Candidatus Uhrbacteria bacterium GW2011_GWC2_41_11</name>
    <dbReference type="NCBI Taxonomy" id="1618985"/>
    <lineage>
        <taxon>Bacteria</taxon>
        <taxon>Candidatus Uhriibacteriota</taxon>
    </lineage>
</organism>
<keyword evidence="2" id="KW-1133">Transmembrane helix</keyword>